<evidence type="ECO:0000256" key="10">
    <source>
        <dbReference type="ARBA" id="ARBA00023004"/>
    </source>
</evidence>
<dbReference type="Pfam" id="PF21323">
    <property type="entry name" value="KDM5_C-hel"/>
    <property type="match status" value="1"/>
</dbReference>
<dbReference type="SUPFAM" id="SSF57903">
    <property type="entry name" value="FYVE/PHD zinc finger"/>
    <property type="match status" value="2"/>
</dbReference>
<dbReference type="SMART" id="SM00545">
    <property type="entry name" value="JmjN"/>
    <property type="match status" value="1"/>
</dbReference>
<feature type="domain" description="ARID" evidence="16">
    <location>
        <begin position="235"/>
        <end position="324"/>
    </location>
</feature>
<keyword evidence="8" id="KW-0862">Zinc</keyword>
<feature type="domain" description="JmjN" evidence="17">
    <location>
        <begin position="168"/>
        <end position="211"/>
    </location>
</feature>
<evidence type="ECO:0000256" key="6">
    <source>
        <dbReference type="ARBA" id="ARBA00022737"/>
    </source>
</evidence>
<dbReference type="PROSITE" id="PS51184">
    <property type="entry name" value="JMJC"/>
    <property type="match status" value="1"/>
</dbReference>
<evidence type="ECO:0000256" key="3">
    <source>
        <dbReference type="ARBA" id="ARBA00006801"/>
    </source>
</evidence>
<dbReference type="EC" id="1.14.11.67" evidence="4"/>
<feature type="region of interest" description="Disordered" evidence="14">
    <location>
        <begin position="1757"/>
        <end position="1777"/>
    </location>
</feature>
<feature type="compositionally biased region" description="Polar residues" evidence="14">
    <location>
        <begin position="1914"/>
        <end position="1937"/>
    </location>
</feature>
<feature type="region of interest" description="Disordered" evidence="14">
    <location>
        <begin position="1"/>
        <end position="51"/>
    </location>
</feature>
<feature type="region of interest" description="Disordered" evidence="14">
    <location>
        <begin position="1828"/>
        <end position="1852"/>
    </location>
</feature>
<accession>A0A0F7SKY7</accession>
<feature type="region of interest" description="Disordered" evidence="14">
    <location>
        <begin position="329"/>
        <end position="423"/>
    </location>
</feature>
<dbReference type="PROSITE" id="PS01359">
    <property type="entry name" value="ZF_PHD_1"/>
    <property type="match status" value="1"/>
</dbReference>
<keyword evidence="7 13" id="KW-0863">Zinc-finger</keyword>
<dbReference type="InterPro" id="IPR011011">
    <property type="entry name" value="Znf_FYVE_PHD"/>
</dbReference>
<dbReference type="SUPFAM" id="SSF46774">
    <property type="entry name" value="ARID-like"/>
    <property type="match status" value="1"/>
</dbReference>
<keyword evidence="10" id="KW-0408">Iron</keyword>
<dbReference type="InterPro" id="IPR001965">
    <property type="entry name" value="Znf_PHD"/>
</dbReference>
<feature type="region of interest" description="Disordered" evidence="14">
    <location>
        <begin position="1708"/>
        <end position="1729"/>
    </location>
</feature>
<dbReference type="InterPro" id="IPR001606">
    <property type="entry name" value="ARID_dom"/>
</dbReference>
<dbReference type="Pfam" id="PF02373">
    <property type="entry name" value="JmjC"/>
    <property type="match status" value="1"/>
</dbReference>
<feature type="compositionally biased region" description="Pro residues" evidence="14">
    <location>
        <begin position="1675"/>
        <end position="1690"/>
    </location>
</feature>
<dbReference type="InterPro" id="IPR013083">
    <property type="entry name" value="Znf_RING/FYVE/PHD"/>
</dbReference>
<feature type="compositionally biased region" description="Polar residues" evidence="14">
    <location>
        <begin position="1829"/>
        <end position="1848"/>
    </location>
</feature>
<keyword evidence="5" id="KW-0479">Metal-binding</keyword>
<keyword evidence="9" id="KW-0560">Oxidoreductase</keyword>
<feature type="domain" description="PHD-type" evidence="15">
    <location>
        <begin position="437"/>
        <end position="488"/>
    </location>
</feature>
<keyword evidence="6" id="KW-0677">Repeat</keyword>
<feature type="compositionally biased region" description="Polar residues" evidence="14">
    <location>
        <begin position="336"/>
        <end position="360"/>
    </location>
</feature>
<feature type="region of interest" description="Disordered" evidence="14">
    <location>
        <begin position="66"/>
        <end position="97"/>
    </location>
</feature>
<feature type="region of interest" description="Disordered" evidence="14">
    <location>
        <begin position="1905"/>
        <end position="1937"/>
    </location>
</feature>
<dbReference type="GO" id="GO:0008270">
    <property type="term" value="F:zinc ion binding"/>
    <property type="evidence" value="ECO:0007669"/>
    <property type="project" value="UniProtKB-KW"/>
</dbReference>
<dbReference type="InterPro" id="IPR003349">
    <property type="entry name" value="JmjN"/>
</dbReference>
<organism evidence="19">
    <name type="scientific">Phaffia rhodozyma</name>
    <name type="common">Yeast</name>
    <name type="synonym">Xanthophyllomyces dendrorhous</name>
    <dbReference type="NCBI Taxonomy" id="264483"/>
    <lineage>
        <taxon>Eukaryota</taxon>
        <taxon>Fungi</taxon>
        <taxon>Dikarya</taxon>
        <taxon>Basidiomycota</taxon>
        <taxon>Agaricomycotina</taxon>
        <taxon>Tremellomycetes</taxon>
        <taxon>Cystofilobasidiales</taxon>
        <taxon>Mrakiaceae</taxon>
        <taxon>Phaffia</taxon>
    </lineage>
</organism>
<dbReference type="InterPro" id="IPR003347">
    <property type="entry name" value="JmjC_dom"/>
</dbReference>
<reference evidence="19" key="1">
    <citation type="submission" date="2014-08" db="EMBL/GenBank/DDBJ databases">
        <authorList>
            <person name="Sharma Rahul"/>
            <person name="Thines Marco"/>
        </authorList>
    </citation>
    <scope>NUCLEOTIDE SEQUENCE</scope>
</reference>
<dbReference type="PANTHER" id="PTHR10694:SF33">
    <property type="entry name" value="LYSINE-SPECIFIC DEMETHYLASE 5"/>
    <property type="match status" value="1"/>
</dbReference>
<dbReference type="GO" id="GO:0003677">
    <property type="term" value="F:DNA binding"/>
    <property type="evidence" value="ECO:0007669"/>
    <property type="project" value="UniProtKB-KW"/>
</dbReference>
<evidence type="ECO:0000256" key="14">
    <source>
        <dbReference type="SAM" id="MobiDB-lite"/>
    </source>
</evidence>
<evidence type="ECO:0000259" key="15">
    <source>
        <dbReference type="PROSITE" id="PS50016"/>
    </source>
</evidence>
<dbReference type="FunFam" id="1.10.150.60:FF:000016">
    <property type="entry name" value="Putative Lysine-specific demethylase 5B"/>
    <property type="match status" value="1"/>
</dbReference>
<dbReference type="PANTHER" id="PTHR10694">
    <property type="entry name" value="LYSINE-SPECIFIC DEMETHYLASE"/>
    <property type="match status" value="1"/>
</dbReference>
<dbReference type="SMART" id="SM00501">
    <property type="entry name" value="BRIGHT"/>
    <property type="match status" value="1"/>
</dbReference>
<comment type="cofactor">
    <cofactor evidence="1">
        <name>Fe(2+)</name>
        <dbReference type="ChEBI" id="CHEBI:29033"/>
    </cofactor>
</comment>
<dbReference type="Gene3D" id="2.30.30.1150">
    <property type="match status" value="1"/>
</dbReference>
<comment type="similarity">
    <text evidence="3">Belongs to the JARID1 histone demethylase family.</text>
</comment>
<dbReference type="Pfam" id="PF01388">
    <property type="entry name" value="ARID"/>
    <property type="match status" value="1"/>
</dbReference>
<feature type="region of interest" description="Disordered" evidence="14">
    <location>
        <begin position="1640"/>
        <end position="1692"/>
    </location>
</feature>
<dbReference type="InterPro" id="IPR019787">
    <property type="entry name" value="Znf_PHD-finger"/>
</dbReference>
<dbReference type="PROSITE" id="PS50016">
    <property type="entry name" value="ZF_PHD_2"/>
    <property type="match status" value="1"/>
</dbReference>
<dbReference type="InterPro" id="IPR048615">
    <property type="entry name" value="KDM5_C-hel"/>
</dbReference>
<dbReference type="SMART" id="SM00558">
    <property type="entry name" value="JmjC"/>
    <property type="match status" value="1"/>
</dbReference>
<dbReference type="GO" id="GO:0006355">
    <property type="term" value="P:regulation of DNA-templated transcription"/>
    <property type="evidence" value="ECO:0007669"/>
    <property type="project" value="TreeGrafter"/>
</dbReference>
<evidence type="ECO:0000256" key="5">
    <source>
        <dbReference type="ARBA" id="ARBA00022723"/>
    </source>
</evidence>
<evidence type="ECO:0000313" key="19">
    <source>
        <dbReference type="EMBL" id="CED82056.1"/>
    </source>
</evidence>
<dbReference type="InterPro" id="IPR019786">
    <property type="entry name" value="Zinc_finger_PHD-type_CS"/>
</dbReference>
<dbReference type="Pfam" id="PF02928">
    <property type="entry name" value="zf-C5HC2"/>
    <property type="match status" value="1"/>
</dbReference>
<dbReference type="PROSITE" id="PS51183">
    <property type="entry name" value="JMJN"/>
    <property type="match status" value="1"/>
</dbReference>
<comment type="catalytic activity">
    <reaction evidence="12">
        <text>N(6),N(6),N(6)-trimethyl-L-lysyl(4)-[histone H3] + 3 2-oxoglutarate + 3 O2 = L-lysyl(4)-[histone H3] + 3 formaldehyde + 3 succinate + 3 CO2</text>
        <dbReference type="Rhea" id="RHEA:60208"/>
        <dbReference type="Rhea" id="RHEA-COMP:15537"/>
        <dbReference type="Rhea" id="RHEA-COMP:15547"/>
        <dbReference type="ChEBI" id="CHEBI:15379"/>
        <dbReference type="ChEBI" id="CHEBI:16526"/>
        <dbReference type="ChEBI" id="CHEBI:16810"/>
        <dbReference type="ChEBI" id="CHEBI:16842"/>
        <dbReference type="ChEBI" id="CHEBI:29969"/>
        <dbReference type="ChEBI" id="CHEBI:30031"/>
        <dbReference type="ChEBI" id="CHEBI:61961"/>
        <dbReference type="EC" id="1.14.11.67"/>
    </reaction>
</comment>
<dbReference type="Pfam" id="PF00628">
    <property type="entry name" value="PHD"/>
    <property type="match status" value="1"/>
</dbReference>
<dbReference type="SMART" id="SM01014">
    <property type="entry name" value="ARID"/>
    <property type="match status" value="1"/>
</dbReference>
<protein>
    <recommendedName>
        <fullName evidence="4">[histone H3]-trimethyl-L-lysine(4) demethylase</fullName>
        <ecNumber evidence="4">1.14.11.67</ecNumber>
    </recommendedName>
</protein>
<evidence type="ECO:0000256" key="7">
    <source>
        <dbReference type="ARBA" id="ARBA00022771"/>
    </source>
</evidence>
<evidence type="ECO:0000256" key="1">
    <source>
        <dbReference type="ARBA" id="ARBA00001954"/>
    </source>
</evidence>
<dbReference type="SMART" id="SM00249">
    <property type="entry name" value="PHD"/>
    <property type="match status" value="2"/>
</dbReference>
<evidence type="ECO:0000256" key="12">
    <source>
        <dbReference type="ARBA" id="ARBA00048734"/>
    </source>
</evidence>
<sequence length="1937" mass="213783">MNGGPSFQGSPSTATTKTMTSQTPAASRMGAIQQPYTRRTPKRKAKLESSVVEPVVVSALDFRVPSFDQPMTGSLGTGPAVSPLPSSPHATQSSKDKIANTKNIQATAASSFPSPPADSSFAHFSKNPAVIQAETPKAPALDMNTVKTKAPRNPQPRTEPRAFGLQEAPTFYPTWDEFKDPMAYVAKIVSEYGAEKYGIAKIVPPNGWQPPFVLDTERFRFKTRLMRLNSIEAKSRAKINFFEQLVMFHQQQGNPRLTVPVVDHKDVDLWLLRKEVNRLGGYEQVTKSRNWAEIARAMGTSQPFAYSIRNVYARIILPFEQYVARAKNARSPPKPSASTSVPSNNLPTFTSTSNVVTETPFSKAGNGDKLPPTPVSTGGRPVRGAAQKKMFSYDEDGDSSLSEPDSDTDADLSRPVTAPPLSKLSSLSKKEIPIVKGEQCEICRSGAHGTKILLCDGCDRGYHIYCLDPPLSAVPKNESWFCSVCLMNAGAEFGFDEGEEHSLSSFQARDTAFRNHWWATHPPKQKTQPPVPLTFAGAKPILDNGTENQPNGETQKLGGVDVSEHDVEMEFWRLVESQTETVEVEYGADVHVMLHGSGAPTTETHPLEPYSVDQWNLNVMPIVPDSVLRYIKTNISGMTVPWIYVGFVFSAFCWHNEDHHTSSINYMHWGETKTWYGVPGEYSSAFEEAMKSEAPDLFEQQPSLLFQLVTLMNPGRINKAGVPVYACDQRPNEFVVTFPRAYHAGFNHGLNYNEAVNFAHPEWLEHGLGCVQNYKKYNKPPVFSHDELLVSIATHSKSIKTAIWLKPHIEEMVARELKARGLARIQLSTLASCKEEIQSEDLPEEEYQCSSCKAYCYLAQIRCPCTKEIACLDHATELCQCDLNKKSLRLRFTDDALVDMEKQISDRAAIPEVWKAKLVSAVFESKRPSLRQLRTLVAEGKQISHTLPDLAPLEVFVERANEMVVEASSFTVRKLQSRKPSRKSRSVGIAAEEDLTAGEEFTSKPGIDAVVDLLSQVETLGFEAPEITALENFLATAVGFQYRATNSLSIPDEQQSITDCEALFNSGLALGLNLPELQAYSCLVHRLRWVRDLEEVDETTLEMKDIDTFIERAQAYQVRSDHPFVLDLQAKKVSSHSWAGDADQILGSTSADMADLEALLARSRSVAVDADRLHRLQLLRSRVMEAERNVRSMLDSLASSRDRISVTRDAQRLINRFEAKGRSPIPVSGMEELRNEVSAYSQFFDEVNTVIKPELNDKSLMEQLHALLVNVNTRTDPADDLPLSLPTSVSLVTNTTEDASMFAPFACVCRLPQGPDMISCTRCAVAYHSACVESIQADAAKEPYLCLVCEPYKVDLSKSARLILADLSKLVQPEFFTFRHPPPEFEMLSTIVNKTTRFADFLTAKLRSISPRTTSNVEEVLLLRHFLRKVEGLWVDIQTSYTGDKPVSLRPAIIATLTALEKNEPAAVVNPASTSGLVSAVFQEKKRVRNRKPKWEILHETPPHDQGCICRLSKEETIVTCSNARCKSSGPPVDCSYFTDIGFILLGARGYHPSCAFIKPADFPLPKFKCPLCCIQTGTRYKYAICLLQMKEHEGTRQFVNVKATLNALDTLIFLDLEILEGRPYIVYIAKTFHPGFRSEIEEGTEPPPVKRKKPMVESLGSVTNSPVGEAPPTRSVPPPTLPQIVPPPLSLSSSSFATTTPTYIPPPFSPSCFQPPPPPPPPSYPPSYYPSHPFSSQSYLTYQALPPPSSVPPRFYSSHSQYYPPPPPALSSSSLSSSSELSHLLNPIQEPLPSPSILLPPTPVPTSLVTPALDSIPIPTNLPAPSELFSNRYQPTGHSIKNSSSDYQEPDSLPLMKKAETETMVAGPTVTATTTAVATLPTAMMSTPAVEVTAAAEEVAFPPVSPATEMKTSESFNDTAKSSSETILNGSNPSRA</sequence>
<dbReference type="Pfam" id="PF02375">
    <property type="entry name" value="JmjN"/>
    <property type="match status" value="1"/>
</dbReference>
<evidence type="ECO:0000259" key="17">
    <source>
        <dbReference type="PROSITE" id="PS51183"/>
    </source>
</evidence>
<dbReference type="InterPro" id="IPR036431">
    <property type="entry name" value="ARID_dom_sf"/>
</dbReference>
<feature type="domain" description="JmjC" evidence="18">
    <location>
        <begin position="609"/>
        <end position="775"/>
    </location>
</feature>
<dbReference type="EMBL" id="LN483124">
    <property type="protein sequence ID" value="CED82056.1"/>
    <property type="molecule type" value="Genomic_DNA"/>
</dbReference>
<dbReference type="CDD" id="cd16100">
    <property type="entry name" value="ARID"/>
    <property type="match status" value="1"/>
</dbReference>
<dbReference type="PROSITE" id="PS51011">
    <property type="entry name" value="ARID"/>
    <property type="match status" value="1"/>
</dbReference>
<feature type="compositionally biased region" description="Acidic residues" evidence="14">
    <location>
        <begin position="393"/>
        <end position="410"/>
    </location>
</feature>
<dbReference type="GO" id="GO:0000785">
    <property type="term" value="C:chromatin"/>
    <property type="evidence" value="ECO:0007669"/>
    <property type="project" value="TreeGrafter"/>
</dbReference>
<dbReference type="Pfam" id="PF08429">
    <property type="entry name" value="PLU-1"/>
    <property type="match status" value="1"/>
</dbReference>
<dbReference type="Gene3D" id="1.10.150.60">
    <property type="entry name" value="ARID DNA-binding domain"/>
    <property type="match status" value="1"/>
</dbReference>
<dbReference type="Gene3D" id="3.30.40.10">
    <property type="entry name" value="Zinc/RING finger domain, C3HC4 (zinc finger)"/>
    <property type="match status" value="1"/>
</dbReference>
<feature type="compositionally biased region" description="Low complexity" evidence="14">
    <location>
        <begin position="10"/>
        <end position="26"/>
    </location>
</feature>
<keyword evidence="11" id="KW-0539">Nucleus</keyword>
<dbReference type="GO" id="GO:0034647">
    <property type="term" value="F:histone H3K4me/H3K4me2/H3K4me3 demethylase activity"/>
    <property type="evidence" value="ECO:0007669"/>
    <property type="project" value="UniProtKB-EC"/>
</dbReference>
<keyword evidence="19" id="KW-0238">DNA-binding</keyword>
<dbReference type="InterPro" id="IPR013637">
    <property type="entry name" value="Lys_sp_deMease-like_dom"/>
</dbReference>
<evidence type="ECO:0000256" key="9">
    <source>
        <dbReference type="ARBA" id="ARBA00023002"/>
    </source>
</evidence>
<proteinExistence type="inferred from homology"/>
<dbReference type="GO" id="GO:0005634">
    <property type="term" value="C:nucleus"/>
    <property type="evidence" value="ECO:0007669"/>
    <property type="project" value="UniProtKB-SubCell"/>
</dbReference>
<name>A0A0F7SKY7_PHARH</name>
<evidence type="ECO:0000256" key="2">
    <source>
        <dbReference type="ARBA" id="ARBA00004123"/>
    </source>
</evidence>
<dbReference type="InterPro" id="IPR004198">
    <property type="entry name" value="Znf_C5HC2"/>
</dbReference>
<evidence type="ECO:0000259" key="18">
    <source>
        <dbReference type="PROSITE" id="PS51184"/>
    </source>
</evidence>
<dbReference type="SUPFAM" id="SSF51197">
    <property type="entry name" value="Clavaminate synthase-like"/>
    <property type="match status" value="1"/>
</dbReference>
<dbReference type="Gene3D" id="2.60.120.650">
    <property type="entry name" value="Cupin"/>
    <property type="match status" value="1"/>
</dbReference>
<comment type="subcellular location">
    <subcellularLocation>
        <location evidence="2">Nucleus</location>
    </subcellularLocation>
</comment>
<evidence type="ECO:0000256" key="4">
    <source>
        <dbReference type="ARBA" id="ARBA00012902"/>
    </source>
</evidence>
<evidence type="ECO:0000256" key="8">
    <source>
        <dbReference type="ARBA" id="ARBA00022833"/>
    </source>
</evidence>
<evidence type="ECO:0000256" key="11">
    <source>
        <dbReference type="ARBA" id="ARBA00023242"/>
    </source>
</evidence>
<evidence type="ECO:0000259" key="16">
    <source>
        <dbReference type="PROSITE" id="PS51011"/>
    </source>
</evidence>
<evidence type="ECO:0000256" key="13">
    <source>
        <dbReference type="PROSITE-ProRule" id="PRU00146"/>
    </source>
</evidence>